<sequence>MVGHNCRLERPGTIVALVHLLQSAAPGLTPSATVDSAFEPVSGGQICGGDRNGGGGRDYGDDQNGGDDRGHGDDASDHSRERARELEKRYLSSVDAAICTSEYTRDRTAELTSVPTLVAPPAGRREGAAISAEAVDRRATDDGPLRVTFVGNLTPRKNPTAVLEALERAERNWNLTVVGSHEAEPAYARTVRDRIVELGVGSRVSVAGEVDDDRLASVLERSHVLAVPSRYEGFGMVYLEAMEFGVVPVASAVGGADEIVADGRNGVLIDPSDTAGLAAVIDGLAADRERLAALGKKALETAAAHPSWSETMADVRAFLAGLEAGESG</sequence>
<dbReference type="PANTHER" id="PTHR46401:SF2">
    <property type="entry name" value="GLYCOSYLTRANSFERASE WBBK-RELATED"/>
    <property type="match status" value="1"/>
</dbReference>
<proteinExistence type="predicted"/>
<evidence type="ECO:0000313" key="5">
    <source>
        <dbReference type="Proteomes" id="UP000282323"/>
    </source>
</evidence>
<dbReference type="EMBL" id="REGA01000004">
    <property type="protein sequence ID" value="RQG96068.1"/>
    <property type="molecule type" value="Genomic_DNA"/>
</dbReference>
<name>A0A3N6LYY7_NATCH</name>
<dbReference type="InterPro" id="IPR001296">
    <property type="entry name" value="Glyco_trans_1"/>
</dbReference>
<organism evidence="4 5">
    <name type="scientific">Natrarchaeobius chitinivorans</name>
    <dbReference type="NCBI Taxonomy" id="1679083"/>
    <lineage>
        <taxon>Archaea</taxon>
        <taxon>Methanobacteriati</taxon>
        <taxon>Methanobacteriota</taxon>
        <taxon>Stenosarchaea group</taxon>
        <taxon>Halobacteria</taxon>
        <taxon>Halobacteriales</taxon>
        <taxon>Natrialbaceae</taxon>
        <taxon>Natrarchaeobius</taxon>
    </lineage>
</organism>
<dbReference type="OrthoDB" id="131038at2157"/>
<dbReference type="AlphaFoldDB" id="A0A3N6LYY7"/>
<reference evidence="4 5" key="1">
    <citation type="submission" date="2018-10" db="EMBL/GenBank/DDBJ databases">
        <title>Natrarchaeobius chitinivorans gen. nov., sp. nov., and Natrarchaeobius haloalkaliphilus sp. nov., alkaliphilic, chitin-utilizing haloarchaea from hypersaline alkaline lakes.</title>
        <authorList>
            <person name="Sorokin D.Y."/>
            <person name="Elcheninov A.G."/>
            <person name="Kostrikina N.A."/>
            <person name="Bale N.J."/>
            <person name="Sinninghe Damste J.S."/>
            <person name="Khijniak T.V."/>
            <person name="Kublanov I.V."/>
            <person name="Toshchakov S.V."/>
        </authorList>
    </citation>
    <scope>NUCLEOTIDE SEQUENCE [LARGE SCALE GENOMIC DNA]</scope>
    <source>
        <strain evidence="4 5">AArcht4T</strain>
    </source>
</reference>
<feature type="region of interest" description="Disordered" evidence="2">
    <location>
        <begin position="35"/>
        <end position="83"/>
    </location>
</feature>
<accession>A0A3N6LYY7</accession>
<dbReference type="Gene3D" id="3.40.50.2000">
    <property type="entry name" value="Glycogen Phosphorylase B"/>
    <property type="match status" value="2"/>
</dbReference>
<dbReference type="PANTHER" id="PTHR46401">
    <property type="entry name" value="GLYCOSYLTRANSFERASE WBBK-RELATED"/>
    <property type="match status" value="1"/>
</dbReference>
<feature type="compositionally biased region" description="Gly residues" evidence="2">
    <location>
        <begin position="45"/>
        <end position="57"/>
    </location>
</feature>
<feature type="domain" description="Glycosyl transferase family 1" evidence="3">
    <location>
        <begin position="139"/>
        <end position="298"/>
    </location>
</feature>
<evidence type="ECO:0000256" key="2">
    <source>
        <dbReference type="SAM" id="MobiDB-lite"/>
    </source>
</evidence>
<evidence type="ECO:0000259" key="3">
    <source>
        <dbReference type="Pfam" id="PF00534"/>
    </source>
</evidence>
<dbReference type="SUPFAM" id="SSF53756">
    <property type="entry name" value="UDP-Glycosyltransferase/glycogen phosphorylase"/>
    <property type="match status" value="1"/>
</dbReference>
<gene>
    <name evidence="4" type="ORF">EA473_07405</name>
</gene>
<comment type="caution">
    <text evidence="4">The sequence shown here is derived from an EMBL/GenBank/DDBJ whole genome shotgun (WGS) entry which is preliminary data.</text>
</comment>
<dbReference type="Proteomes" id="UP000282323">
    <property type="component" value="Unassembled WGS sequence"/>
</dbReference>
<evidence type="ECO:0000313" key="4">
    <source>
        <dbReference type="EMBL" id="RQG96068.1"/>
    </source>
</evidence>
<keyword evidence="5" id="KW-1185">Reference proteome</keyword>
<protein>
    <submittedName>
        <fullName evidence="4">Glycosyltransferase family 1 protein</fullName>
    </submittedName>
</protein>
<dbReference type="Pfam" id="PF00534">
    <property type="entry name" value="Glycos_transf_1"/>
    <property type="match status" value="1"/>
</dbReference>
<evidence type="ECO:0000256" key="1">
    <source>
        <dbReference type="ARBA" id="ARBA00022679"/>
    </source>
</evidence>
<feature type="compositionally biased region" description="Basic and acidic residues" evidence="2">
    <location>
        <begin position="66"/>
        <end position="83"/>
    </location>
</feature>
<dbReference type="GO" id="GO:0016757">
    <property type="term" value="F:glycosyltransferase activity"/>
    <property type="evidence" value="ECO:0007669"/>
    <property type="project" value="InterPro"/>
</dbReference>
<keyword evidence="1 4" id="KW-0808">Transferase</keyword>
<dbReference type="CDD" id="cd03801">
    <property type="entry name" value="GT4_PimA-like"/>
    <property type="match status" value="1"/>
</dbReference>